<evidence type="ECO:0000256" key="9">
    <source>
        <dbReference type="ARBA" id="ARBA00022842"/>
    </source>
</evidence>
<proteinExistence type="inferred from homology"/>
<dbReference type="GO" id="GO:0046872">
    <property type="term" value="F:metal ion binding"/>
    <property type="evidence" value="ECO:0007669"/>
    <property type="project" value="UniProtKB-KW"/>
</dbReference>
<comment type="caution">
    <text evidence="14">The sequence shown here is derived from an EMBL/GenBank/DDBJ whole genome shotgun (WGS) entry which is preliminary data.</text>
</comment>
<protein>
    <recommendedName>
        <fullName evidence="3">tetrahydrofolate synthase</fullName>
        <ecNumber evidence="3">6.3.2.17</ecNumber>
    </recommendedName>
    <alternativeName>
        <fullName evidence="11">Folylpoly-gamma-glutamate synthetase</fullName>
    </alternativeName>
    <alternativeName>
        <fullName evidence="10">Tetrahydrofolylpolyglutamate synthase</fullName>
    </alternativeName>
</protein>
<comment type="pathway">
    <text evidence="1">Cofactor biosynthesis; tetrahydrofolylpolyglutamate biosynthesis.</text>
</comment>
<evidence type="ECO:0000256" key="2">
    <source>
        <dbReference type="ARBA" id="ARBA00008276"/>
    </source>
</evidence>
<dbReference type="GO" id="GO:0006730">
    <property type="term" value="P:one-carbon metabolic process"/>
    <property type="evidence" value="ECO:0007669"/>
    <property type="project" value="UniProtKB-KW"/>
</dbReference>
<dbReference type="SUPFAM" id="SSF48452">
    <property type="entry name" value="TPR-like"/>
    <property type="match status" value="1"/>
</dbReference>
<evidence type="ECO:0000256" key="13">
    <source>
        <dbReference type="SAM" id="MobiDB-lite"/>
    </source>
</evidence>
<keyword evidence="9" id="KW-0460">Magnesium</keyword>
<dbReference type="GO" id="GO:0005739">
    <property type="term" value="C:mitochondrion"/>
    <property type="evidence" value="ECO:0007669"/>
    <property type="project" value="TreeGrafter"/>
</dbReference>
<keyword evidence="5" id="KW-0436">Ligase</keyword>
<gene>
    <name evidence="14" type="ORF">A7D00_3082</name>
</gene>
<evidence type="ECO:0000256" key="3">
    <source>
        <dbReference type="ARBA" id="ARBA00013025"/>
    </source>
</evidence>
<keyword evidence="15" id="KW-1185">Reference proteome</keyword>
<dbReference type="SUPFAM" id="SSF53623">
    <property type="entry name" value="MurD-like peptide ligases, catalytic domain"/>
    <property type="match status" value="1"/>
</dbReference>
<dbReference type="Proteomes" id="UP000243519">
    <property type="component" value="Unassembled WGS sequence"/>
</dbReference>
<dbReference type="UniPathway" id="UPA00850"/>
<sequence length="1337" mass="150230">MDDTAATVSADKIGTYLKAISNSPSKKKLFFDTITSKIDREARWKKSSQAEFFAKFKSGQRELSEQQVERLVKIVNSWDLSDTELADLRVSVKGWINSPSSFFESDKPRASGTDGLIQLCLNSIGHLEETGGTHRKLDAILLDQALQHKEDCLQERPRENSEWNDSTTSYRSKVVTNFINCYFNDLSEDDKHRKHRKICKLRVSGQKWSSIRPRWILLALNNANTKRFEHGRLELIEIAALNAYILRLKAYQEKNILKPAFREIVNEYKRRSLQPIKGNRVGQEGLEWLDSFYLDDSSGSSGTEELVFPPVGLGNDASDTGPPTLYTRYRGGGSGGPRLVNGNYPNHLSPWTNFEQRGQAVLVPRCSPHLTITDGIRLHQTSSDIPGGHGIISGWFQEHDNRDAGADADVSQQGGEQNAAGCKQQSSQLQHRHQAETRAESFGQREAKRRRPNNVIGDCGRITNQSGPIHQGQAEEPDRQASHDFNTQGSHDPAEVFSQGIVAACTIAARYIVPTHPVAIRALLNPNEGVTDFSSDTPNGQYLDSNRYLNGNTKTLLDLLYALGCSQIRQDILFRGLQPQKRWNIDGGVHEISLQDFNLSLQIAQLFSDQSILENAIDSCVQHGLIERDRLSDGSLAYSVSNQPRDQVSQLLDSGELRLLGLMFTAHIYPQDEILEPSFHTVGKLLLPMMRRAWQYVEEGICPSLLIPTRDTFIEATLAACRLSSTSHADSLISALTLMQNHQLPDHLRIAIANQRSISLRFKGEHHQSDVVIRDIMERISVGSSNIRVHCAYGHLQLSRAENAIMREDFDRAKSYLAVWEVKSPSPSGLELKVVRLKNTVLGRISRYEGHFQHSSHCLENCLGITPGNASRYHIMHHLGDVYCELNKPEQAIALVELEVEEMMASGKSHTRQFRRLALPLAEAYILQSRQCEAREYLCKLVKIFEDLANPNVADQVGHIRVTWWGRAGRITLESSFLAISSTSIIYRRQPLAACKKPSTQRSQKWTDMSRRARAKSNLDDMRGSDDMVKWLQLLGHSVEDLNRLNAIHIAGTKGKGSTCAFVASFLKQHGDNTGYPQKIGLYTSPHIRNIRERIRINSEPISQELFTIRFFEIWDKLPMQATDTLDTPRYLQLLALLSFHIFIKESVDVAVYETHLGGEFDATNIISAPIVTGITSISIDHHNLLGPTIEDIAWHKAGILKSGSIAFSTLQEPAVATVLQQRAAEKGVALKFIGLDSDIPVTAEALKPKVQRLNCSLALAVFRAWLSVKVSPEQYSIDDDIVGGIENFCWPGRYHQINNQNYQWFLDGAHTESSLRHTVEWFAERTSELQKLVYPT</sequence>
<dbReference type="SUPFAM" id="SSF53244">
    <property type="entry name" value="MurD-like peptide ligases, peptide-binding domain"/>
    <property type="match status" value="1"/>
</dbReference>
<accession>A0A178FJ98</accession>
<dbReference type="Gene3D" id="1.25.40.10">
    <property type="entry name" value="Tetratricopeptide repeat domain"/>
    <property type="match status" value="1"/>
</dbReference>
<feature type="compositionally biased region" description="Basic and acidic residues" evidence="13">
    <location>
        <begin position="433"/>
        <end position="446"/>
    </location>
</feature>
<keyword evidence="8" id="KW-0067">ATP-binding</keyword>
<dbReference type="PANTHER" id="PTHR11136">
    <property type="entry name" value="FOLYLPOLYGLUTAMATE SYNTHASE-RELATED"/>
    <property type="match status" value="1"/>
</dbReference>
<evidence type="ECO:0000313" key="15">
    <source>
        <dbReference type="Proteomes" id="UP000243519"/>
    </source>
</evidence>
<dbReference type="InterPro" id="IPR001645">
    <property type="entry name" value="Folylpolyglutamate_synth"/>
</dbReference>
<dbReference type="InterPro" id="IPR036615">
    <property type="entry name" value="Mur_ligase_C_dom_sf"/>
</dbReference>
<keyword evidence="4" id="KW-0554">One-carbon metabolism</keyword>
<comment type="catalytic activity">
    <reaction evidence="12">
        <text>(6S)-5,6,7,8-tetrahydrofolyl-(gamma-L-Glu)(n) + L-glutamate + ATP = (6S)-5,6,7,8-tetrahydrofolyl-(gamma-L-Glu)(n+1) + ADP + phosphate + H(+)</text>
        <dbReference type="Rhea" id="RHEA:10580"/>
        <dbReference type="Rhea" id="RHEA-COMP:14738"/>
        <dbReference type="Rhea" id="RHEA-COMP:14740"/>
        <dbReference type="ChEBI" id="CHEBI:15378"/>
        <dbReference type="ChEBI" id="CHEBI:29985"/>
        <dbReference type="ChEBI" id="CHEBI:30616"/>
        <dbReference type="ChEBI" id="CHEBI:43474"/>
        <dbReference type="ChEBI" id="CHEBI:141005"/>
        <dbReference type="ChEBI" id="CHEBI:456216"/>
        <dbReference type="EC" id="6.3.2.17"/>
    </reaction>
</comment>
<evidence type="ECO:0000256" key="5">
    <source>
        <dbReference type="ARBA" id="ARBA00022598"/>
    </source>
</evidence>
<evidence type="ECO:0000256" key="8">
    <source>
        <dbReference type="ARBA" id="ARBA00022840"/>
    </source>
</evidence>
<name>A0A178FJ98_TRIVO</name>
<evidence type="ECO:0000256" key="4">
    <source>
        <dbReference type="ARBA" id="ARBA00022563"/>
    </source>
</evidence>
<keyword evidence="6" id="KW-0479">Metal-binding</keyword>
<evidence type="ECO:0000256" key="10">
    <source>
        <dbReference type="ARBA" id="ARBA00030592"/>
    </source>
</evidence>
<keyword evidence="7" id="KW-0547">Nucleotide-binding</keyword>
<dbReference type="GO" id="GO:0005829">
    <property type="term" value="C:cytosol"/>
    <property type="evidence" value="ECO:0007669"/>
    <property type="project" value="TreeGrafter"/>
</dbReference>
<feature type="region of interest" description="Disordered" evidence="13">
    <location>
        <begin position="404"/>
        <end position="493"/>
    </location>
</feature>
<dbReference type="PANTHER" id="PTHR11136:SF5">
    <property type="entry name" value="FOLYLPOLYGLUTAMATE SYNTHASE, MITOCHONDRIAL"/>
    <property type="match status" value="1"/>
</dbReference>
<evidence type="ECO:0000313" key="14">
    <source>
        <dbReference type="EMBL" id="OAL72084.1"/>
    </source>
</evidence>
<evidence type="ECO:0000256" key="1">
    <source>
        <dbReference type="ARBA" id="ARBA00005150"/>
    </source>
</evidence>
<evidence type="ECO:0000256" key="6">
    <source>
        <dbReference type="ARBA" id="ARBA00022723"/>
    </source>
</evidence>
<dbReference type="GO" id="GO:0004326">
    <property type="term" value="F:tetrahydrofolylpolyglutamate synthase activity"/>
    <property type="evidence" value="ECO:0007669"/>
    <property type="project" value="UniProtKB-EC"/>
</dbReference>
<dbReference type="OrthoDB" id="4203955at2759"/>
<evidence type="ECO:0000256" key="11">
    <source>
        <dbReference type="ARBA" id="ARBA00030876"/>
    </source>
</evidence>
<dbReference type="GO" id="GO:0005524">
    <property type="term" value="F:ATP binding"/>
    <property type="evidence" value="ECO:0007669"/>
    <property type="project" value="UniProtKB-KW"/>
</dbReference>
<dbReference type="NCBIfam" id="TIGR01499">
    <property type="entry name" value="folC"/>
    <property type="match status" value="1"/>
</dbReference>
<dbReference type="InterPro" id="IPR036565">
    <property type="entry name" value="Mur-like_cat_sf"/>
</dbReference>
<dbReference type="Gene3D" id="3.40.1190.10">
    <property type="entry name" value="Mur-like, catalytic domain"/>
    <property type="match status" value="1"/>
</dbReference>
<comment type="similarity">
    <text evidence="2">Belongs to the folylpolyglutamate synthase family.</text>
</comment>
<reference evidence="14 15" key="1">
    <citation type="submission" date="2016-05" db="EMBL/GenBank/DDBJ databases">
        <title>Genome sequencing of Trichophyton violaceum CMCC(F)T3l isolated from hair.</title>
        <authorList>
            <person name="Zhan P."/>
            <person name="Tao Y."/>
            <person name="Liu W."/>
        </authorList>
    </citation>
    <scope>NUCLEOTIDE SEQUENCE [LARGE SCALE GENOMIC DNA]</scope>
    <source>
        <strain evidence="15">CMCC(F)T3l</strain>
    </source>
</reference>
<evidence type="ECO:0000256" key="7">
    <source>
        <dbReference type="ARBA" id="ARBA00022741"/>
    </source>
</evidence>
<dbReference type="EMBL" id="LHPN01000004">
    <property type="protein sequence ID" value="OAL72084.1"/>
    <property type="molecule type" value="Genomic_DNA"/>
</dbReference>
<organism evidence="14 15">
    <name type="scientific">Trichophyton violaceum</name>
    <dbReference type="NCBI Taxonomy" id="34388"/>
    <lineage>
        <taxon>Eukaryota</taxon>
        <taxon>Fungi</taxon>
        <taxon>Dikarya</taxon>
        <taxon>Ascomycota</taxon>
        <taxon>Pezizomycotina</taxon>
        <taxon>Eurotiomycetes</taxon>
        <taxon>Eurotiomycetidae</taxon>
        <taxon>Onygenales</taxon>
        <taxon>Arthrodermataceae</taxon>
        <taxon>Trichophyton</taxon>
    </lineage>
</organism>
<dbReference type="InterPro" id="IPR011990">
    <property type="entry name" value="TPR-like_helical_dom_sf"/>
</dbReference>
<evidence type="ECO:0000256" key="12">
    <source>
        <dbReference type="ARBA" id="ARBA00047493"/>
    </source>
</evidence>
<dbReference type="EC" id="6.3.2.17" evidence="3"/>